<dbReference type="PANTHER" id="PTHR36115">
    <property type="entry name" value="PROLINE-RICH ANTIGEN HOMOLOG-RELATED"/>
    <property type="match status" value="1"/>
</dbReference>
<evidence type="ECO:0000259" key="7">
    <source>
        <dbReference type="Pfam" id="PF06271"/>
    </source>
</evidence>
<dbReference type="GO" id="GO:0005886">
    <property type="term" value="C:plasma membrane"/>
    <property type="evidence" value="ECO:0007669"/>
    <property type="project" value="UniProtKB-SubCell"/>
</dbReference>
<dbReference type="KEGG" id="bkw:BkAM31D_01225"/>
<evidence type="ECO:0000256" key="6">
    <source>
        <dbReference type="SAM" id="Phobius"/>
    </source>
</evidence>
<reference evidence="8 9" key="1">
    <citation type="submission" date="2017-04" db="EMBL/GenBank/DDBJ databases">
        <title>Bacillus krulwichiae AM31D Genome sequencing and assembly.</title>
        <authorList>
            <person name="Krulwich T.A."/>
            <person name="Anastor L."/>
            <person name="Ehrlich R."/>
            <person name="Ehrlich G.D."/>
            <person name="Janto B."/>
        </authorList>
    </citation>
    <scope>NUCLEOTIDE SEQUENCE [LARGE SCALE GENOMIC DNA]</scope>
    <source>
        <strain evidence="8 9">AM31D</strain>
    </source>
</reference>
<sequence>MAEQIKNQHHSEEIWVTRLLNEQQRAGGWIRLVAGFFDFIFLALVMIVTSTITTFWMVVQSEAPSDNIEFIRRYMWEREFHLYVINWLVLLFVFLLIHFIYALRGKRTVGMRIVDVYVYNEKAEKPTVIQFFKREMLKYLLLPSFFMSFAAQRRPLYDKWSKTYLVK</sequence>
<protein>
    <submittedName>
        <fullName evidence="8">RDD family protein</fullName>
    </submittedName>
</protein>
<dbReference type="PANTHER" id="PTHR36115:SF4">
    <property type="entry name" value="MEMBRANE PROTEIN"/>
    <property type="match status" value="1"/>
</dbReference>
<organism evidence="8 9">
    <name type="scientific">Halalkalibacter krulwichiae</name>
    <dbReference type="NCBI Taxonomy" id="199441"/>
    <lineage>
        <taxon>Bacteria</taxon>
        <taxon>Bacillati</taxon>
        <taxon>Bacillota</taxon>
        <taxon>Bacilli</taxon>
        <taxon>Bacillales</taxon>
        <taxon>Bacillaceae</taxon>
        <taxon>Halalkalibacter</taxon>
    </lineage>
</organism>
<accession>A0A1X9M5D0</accession>
<feature type="domain" description="RDD" evidence="7">
    <location>
        <begin position="26"/>
        <end position="161"/>
    </location>
</feature>
<keyword evidence="5 6" id="KW-0472">Membrane</keyword>
<evidence type="ECO:0000313" key="8">
    <source>
        <dbReference type="EMBL" id="ARK28596.1"/>
    </source>
</evidence>
<dbReference type="STRING" id="199441.BkAM31D_01225"/>
<gene>
    <name evidence="8" type="ORF">BkAM31D_01225</name>
</gene>
<dbReference type="InterPro" id="IPR010432">
    <property type="entry name" value="RDD"/>
</dbReference>
<keyword evidence="3 6" id="KW-0812">Transmembrane</keyword>
<dbReference type="AlphaFoldDB" id="A0A1X9M5D0"/>
<name>A0A1X9M5D0_9BACI</name>
<dbReference type="InterPro" id="IPR051791">
    <property type="entry name" value="Pra-immunoreactive"/>
</dbReference>
<comment type="subcellular location">
    <subcellularLocation>
        <location evidence="1">Cell membrane</location>
        <topology evidence="1">Multi-pass membrane protein</topology>
    </subcellularLocation>
</comment>
<evidence type="ECO:0000313" key="9">
    <source>
        <dbReference type="Proteomes" id="UP000193006"/>
    </source>
</evidence>
<dbReference type="Pfam" id="PF06271">
    <property type="entry name" value="RDD"/>
    <property type="match status" value="1"/>
</dbReference>
<keyword evidence="2" id="KW-1003">Cell membrane</keyword>
<keyword evidence="4 6" id="KW-1133">Transmembrane helix</keyword>
<evidence type="ECO:0000256" key="4">
    <source>
        <dbReference type="ARBA" id="ARBA00022989"/>
    </source>
</evidence>
<dbReference type="Proteomes" id="UP000193006">
    <property type="component" value="Chromosome"/>
</dbReference>
<keyword evidence="9" id="KW-1185">Reference proteome</keyword>
<dbReference type="RefSeq" id="WP_066159397.1">
    <property type="nucleotide sequence ID" value="NZ_CP020814.1"/>
</dbReference>
<evidence type="ECO:0000256" key="3">
    <source>
        <dbReference type="ARBA" id="ARBA00022692"/>
    </source>
</evidence>
<evidence type="ECO:0000256" key="5">
    <source>
        <dbReference type="ARBA" id="ARBA00023136"/>
    </source>
</evidence>
<dbReference type="EMBL" id="CP020814">
    <property type="protein sequence ID" value="ARK28596.1"/>
    <property type="molecule type" value="Genomic_DNA"/>
</dbReference>
<evidence type="ECO:0000256" key="2">
    <source>
        <dbReference type="ARBA" id="ARBA00022475"/>
    </source>
</evidence>
<feature type="transmembrane region" description="Helical" evidence="6">
    <location>
        <begin position="80"/>
        <end position="101"/>
    </location>
</feature>
<proteinExistence type="predicted"/>
<evidence type="ECO:0000256" key="1">
    <source>
        <dbReference type="ARBA" id="ARBA00004651"/>
    </source>
</evidence>